<dbReference type="EMBL" id="BAABCQ010000046">
    <property type="protein sequence ID" value="GAA3977166.1"/>
    <property type="molecule type" value="Genomic_DNA"/>
</dbReference>
<feature type="chain" id="PRO_5045786093" description="Peptidase inhibitor family I36" evidence="2">
    <location>
        <begin position="26"/>
        <end position="121"/>
    </location>
</feature>
<accession>A0ABP7Q923</accession>
<evidence type="ECO:0000313" key="3">
    <source>
        <dbReference type="EMBL" id="GAA3977166.1"/>
    </source>
</evidence>
<gene>
    <name evidence="3" type="ORF">GCM10022384_28880</name>
</gene>
<evidence type="ECO:0000313" key="4">
    <source>
        <dbReference type="Proteomes" id="UP001500034"/>
    </source>
</evidence>
<sequence length="121" mass="13234">MKIKKAIATVMLVGSALMVTPVANAAISDCNNNNMCLWGNNDYQWMLDERYHGSSTLVNLSGDEDNAMDSWSNESGTHEGCMYGARNGTGDRQGMAKEANDNNVSPLNSDEVSSWRTRYGC</sequence>
<feature type="signal peptide" evidence="2">
    <location>
        <begin position="1"/>
        <end position="25"/>
    </location>
</feature>
<dbReference type="RefSeq" id="WP_345592512.1">
    <property type="nucleotide sequence ID" value="NZ_BAABCQ010000046.1"/>
</dbReference>
<comment type="caution">
    <text evidence="3">The sequence shown here is derived from an EMBL/GenBank/DDBJ whole genome shotgun (WGS) entry which is preliminary data.</text>
</comment>
<feature type="region of interest" description="Disordered" evidence="1">
    <location>
        <begin position="82"/>
        <end position="121"/>
    </location>
</feature>
<feature type="compositionally biased region" description="Polar residues" evidence="1">
    <location>
        <begin position="101"/>
        <end position="121"/>
    </location>
</feature>
<dbReference type="Proteomes" id="UP001500034">
    <property type="component" value="Unassembled WGS sequence"/>
</dbReference>
<keyword evidence="2" id="KW-0732">Signal</keyword>
<reference evidence="4" key="1">
    <citation type="journal article" date="2019" name="Int. J. Syst. Evol. Microbiol.">
        <title>The Global Catalogue of Microorganisms (GCM) 10K type strain sequencing project: providing services to taxonomists for standard genome sequencing and annotation.</title>
        <authorList>
            <consortium name="The Broad Institute Genomics Platform"/>
            <consortium name="The Broad Institute Genome Sequencing Center for Infectious Disease"/>
            <person name="Wu L."/>
            <person name="Ma J."/>
        </authorList>
    </citation>
    <scope>NUCLEOTIDE SEQUENCE [LARGE SCALE GENOMIC DNA]</scope>
    <source>
        <strain evidence="4">JCM 17027</strain>
    </source>
</reference>
<proteinExistence type="predicted"/>
<evidence type="ECO:0000256" key="2">
    <source>
        <dbReference type="SAM" id="SignalP"/>
    </source>
</evidence>
<evidence type="ECO:0000256" key="1">
    <source>
        <dbReference type="SAM" id="MobiDB-lite"/>
    </source>
</evidence>
<evidence type="ECO:0008006" key="5">
    <source>
        <dbReference type="Google" id="ProtNLM"/>
    </source>
</evidence>
<keyword evidence="4" id="KW-1185">Reference proteome</keyword>
<protein>
    <recommendedName>
        <fullName evidence="5">Peptidase inhibitor family I36</fullName>
    </recommendedName>
</protein>
<organism evidence="3 4">
    <name type="scientific">Streptomyces marokkonensis</name>
    <dbReference type="NCBI Taxonomy" id="324855"/>
    <lineage>
        <taxon>Bacteria</taxon>
        <taxon>Bacillati</taxon>
        <taxon>Actinomycetota</taxon>
        <taxon>Actinomycetes</taxon>
        <taxon>Kitasatosporales</taxon>
        <taxon>Streptomycetaceae</taxon>
        <taxon>Streptomyces</taxon>
    </lineage>
</organism>
<name>A0ABP7Q923_9ACTN</name>